<gene>
    <name evidence="1" type="ORF">DPEC_G00344670</name>
</gene>
<proteinExistence type="predicted"/>
<protein>
    <submittedName>
        <fullName evidence="1">Uncharacterized protein</fullName>
    </submittedName>
</protein>
<reference evidence="1" key="1">
    <citation type="submission" date="2021-05" db="EMBL/GenBank/DDBJ databases">
        <authorList>
            <person name="Pan Q."/>
            <person name="Jouanno E."/>
            <person name="Zahm M."/>
            <person name="Klopp C."/>
            <person name="Cabau C."/>
            <person name="Louis A."/>
            <person name="Berthelot C."/>
            <person name="Parey E."/>
            <person name="Roest Crollius H."/>
            <person name="Montfort J."/>
            <person name="Robinson-Rechavi M."/>
            <person name="Bouchez O."/>
            <person name="Lampietro C."/>
            <person name="Lopez Roques C."/>
            <person name="Donnadieu C."/>
            <person name="Postlethwait J."/>
            <person name="Bobe J."/>
            <person name="Dillon D."/>
            <person name="Chandos A."/>
            <person name="von Hippel F."/>
            <person name="Guiguen Y."/>
        </authorList>
    </citation>
    <scope>NUCLEOTIDE SEQUENCE</scope>
    <source>
        <strain evidence="1">YG-Jan2019</strain>
    </source>
</reference>
<dbReference type="Proteomes" id="UP001157502">
    <property type="component" value="Chromosome 35"/>
</dbReference>
<keyword evidence="2" id="KW-1185">Reference proteome</keyword>
<comment type="caution">
    <text evidence="1">The sequence shown here is derived from an EMBL/GenBank/DDBJ whole genome shotgun (WGS) entry which is preliminary data.</text>
</comment>
<accession>A0ACC2F3A5</accession>
<evidence type="ECO:0000313" key="2">
    <source>
        <dbReference type="Proteomes" id="UP001157502"/>
    </source>
</evidence>
<organism evidence="1 2">
    <name type="scientific">Dallia pectoralis</name>
    <name type="common">Alaska blackfish</name>
    <dbReference type="NCBI Taxonomy" id="75939"/>
    <lineage>
        <taxon>Eukaryota</taxon>
        <taxon>Metazoa</taxon>
        <taxon>Chordata</taxon>
        <taxon>Craniata</taxon>
        <taxon>Vertebrata</taxon>
        <taxon>Euteleostomi</taxon>
        <taxon>Actinopterygii</taxon>
        <taxon>Neopterygii</taxon>
        <taxon>Teleostei</taxon>
        <taxon>Protacanthopterygii</taxon>
        <taxon>Esociformes</taxon>
        <taxon>Umbridae</taxon>
        <taxon>Dallia</taxon>
    </lineage>
</organism>
<dbReference type="EMBL" id="CM055762">
    <property type="protein sequence ID" value="KAJ7985842.1"/>
    <property type="molecule type" value="Genomic_DNA"/>
</dbReference>
<evidence type="ECO:0000313" key="1">
    <source>
        <dbReference type="EMBL" id="KAJ7985842.1"/>
    </source>
</evidence>
<sequence length="138" mass="15171">MKEGQAIFVPIEISSDTTSYVRDGGFSRPPPRSRLSLQRNKEGRPSSREHERLGPARDRLFDVLLKDGERDEGVVNKLIAGTTARTASALTTHPRSLRTSIRDLGRGRRLQGGSGRAVGRSFDFGDLPMWVALPLATS</sequence>
<name>A0ACC2F3A5_DALPE</name>